<protein>
    <recommendedName>
        <fullName evidence="4">RING-type E3 ubiquitin transferase</fullName>
        <ecNumber evidence="4">2.3.2.27</ecNumber>
    </recommendedName>
</protein>
<dbReference type="EC" id="2.3.2.27" evidence="4"/>
<dbReference type="EMBL" id="NHYE01000673">
    <property type="protein sequence ID" value="PPR04110.1"/>
    <property type="molecule type" value="Genomic_DNA"/>
</dbReference>
<dbReference type="GO" id="GO:0061630">
    <property type="term" value="F:ubiquitin protein ligase activity"/>
    <property type="evidence" value="ECO:0007669"/>
    <property type="project" value="UniProtKB-EC"/>
</dbReference>
<keyword evidence="7" id="KW-0833">Ubl conjugation pathway</keyword>
<dbReference type="Pfam" id="PF23113">
    <property type="entry name" value="MARCHF6_C"/>
    <property type="match status" value="1"/>
</dbReference>
<feature type="transmembrane region" description="Helical" evidence="10">
    <location>
        <begin position="523"/>
        <end position="542"/>
    </location>
</feature>
<evidence type="ECO:0000259" key="11">
    <source>
        <dbReference type="Pfam" id="PF23113"/>
    </source>
</evidence>
<evidence type="ECO:0000256" key="5">
    <source>
        <dbReference type="ARBA" id="ARBA00022679"/>
    </source>
</evidence>
<feature type="transmembrane region" description="Helical" evidence="10">
    <location>
        <begin position="335"/>
        <end position="353"/>
    </location>
</feature>
<name>A0A409YM58_9AGAR</name>
<feature type="transmembrane region" description="Helical" evidence="10">
    <location>
        <begin position="477"/>
        <end position="503"/>
    </location>
</feature>
<dbReference type="InterPro" id="IPR056521">
    <property type="entry name" value="MARCHF6-like_C"/>
</dbReference>
<dbReference type="STRING" id="231916.A0A409YM58"/>
<evidence type="ECO:0000256" key="10">
    <source>
        <dbReference type="SAM" id="Phobius"/>
    </source>
</evidence>
<feature type="transmembrane region" description="Helical" evidence="10">
    <location>
        <begin position="233"/>
        <end position="254"/>
    </location>
</feature>
<keyword evidence="5" id="KW-0808">Transferase</keyword>
<evidence type="ECO:0000313" key="12">
    <source>
        <dbReference type="EMBL" id="PPR04110.1"/>
    </source>
</evidence>
<organism evidence="12 13">
    <name type="scientific">Gymnopilus dilepis</name>
    <dbReference type="NCBI Taxonomy" id="231916"/>
    <lineage>
        <taxon>Eukaryota</taxon>
        <taxon>Fungi</taxon>
        <taxon>Dikarya</taxon>
        <taxon>Basidiomycota</taxon>
        <taxon>Agaricomycotina</taxon>
        <taxon>Agaricomycetes</taxon>
        <taxon>Agaricomycetidae</taxon>
        <taxon>Agaricales</taxon>
        <taxon>Agaricineae</taxon>
        <taxon>Hymenogastraceae</taxon>
        <taxon>Gymnopilus</taxon>
    </lineage>
</organism>
<feature type="transmembrane region" description="Helical" evidence="10">
    <location>
        <begin position="577"/>
        <end position="600"/>
    </location>
</feature>
<keyword evidence="6 10" id="KW-0812">Transmembrane</keyword>
<comment type="caution">
    <text evidence="12">The sequence shown here is derived from an EMBL/GenBank/DDBJ whole genome shotgun (WGS) entry which is preliminary data.</text>
</comment>
<evidence type="ECO:0000313" key="13">
    <source>
        <dbReference type="Proteomes" id="UP000284706"/>
    </source>
</evidence>
<dbReference type="PANTHER" id="PTHR13145">
    <property type="entry name" value="SSM4 PROTEIN"/>
    <property type="match status" value="1"/>
</dbReference>
<dbReference type="OrthoDB" id="264354at2759"/>
<dbReference type="AlphaFoldDB" id="A0A409YM58"/>
<evidence type="ECO:0000256" key="1">
    <source>
        <dbReference type="ARBA" id="ARBA00000900"/>
    </source>
</evidence>
<evidence type="ECO:0000256" key="2">
    <source>
        <dbReference type="ARBA" id="ARBA00004141"/>
    </source>
</evidence>
<dbReference type="Proteomes" id="UP000284706">
    <property type="component" value="Unassembled WGS sequence"/>
</dbReference>
<reference evidence="12 13" key="1">
    <citation type="journal article" date="2018" name="Evol. Lett.">
        <title>Horizontal gene cluster transfer increased hallucinogenic mushroom diversity.</title>
        <authorList>
            <person name="Reynolds H.T."/>
            <person name="Vijayakumar V."/>
            <person name="Gluck-Thaler E."/>
            <person name="Korotkin H.B."/>
            <person name="Matheny P.B."/>
            <person name="Slot J.C."/>
        </authorList>
    </citation>
    <scope>NUCLEOTIDE SEQUENCE [LARGE SCALE GENOMIC DNA]</scope>
    <source>
        <strain evidence="12 13">SRW20</strain>
    </source>
</reference>
<proteinExistence type="predicted"/>
<feature type="transmembrane region" description="Helical" evidence="10">
    <location>
        <begin position="667"/>
        <end position="688"/>
    </location>
</feature>
<dbReference type="InParanoid" id="A0A409YM58"/>
<dbReference type="PANTHER" id="PTHR13145:SF0">
    <property type="entry name" value="E3 UBIQUITIN-PROTEIN LIGASE MARCHF6"/>
    <property type="match status" value="1"/>
</dbReference>
<comment type="pathway">
    <text evidence="3">Protein modification; protein ubiquitination.</text>
</comment>
<evidence type="ECO:0000256" key="7">
    <source>
        <dbReference type="ARBA" id="ARBA00022786"/>
    </source>
</evidence>
<evidence type="ECO:0000256" key="4">
    <source>
        <dbReference type="ARBA" id="ARBA00012483"/>
    </source>
</evidence>
<accession>A0A409YM58</accession>
<feature type="transmembrane region" description="Helical" evidence="10">
    <location>
        <begin position="182"/>
        <end position="213"/>
    </location>
</feature>
<evidence type="ECO:0000256" key="6">
    <source>
        <dbReference type="ARBA" id="ARBA00022692"/>
    </source>
</evidence>
<evidence type="ECO:0000256" key="3">
    <source>
        <dbReference type="ARBA" id="ARBA00004906"/>
    </source>
</evidence>
<gene>
    <name evidence="12" type="ORF">CVT26_001363</name>
</gene>
<sequence>MDLAISPFSHLFAWKSLSNLTHSTPLFLSSITSSTKSPLSTLTFLSILPDDLGFTEPPISFSVQPSLSNLTHSTPLFLSSITSSTKSPLSTLTFLSILPDDLGFTEPYSKFLAQEVHEFTNKFQMTWVELALGSGLTNKLFAVVLGYAVVALSLGLYLNVLTVGHVRLAGRHLRNAVEQQVLVVKVVMFVFIELALFPLVCGIVLALWTALLFPETNMQSCMAFFIQAPLAAISYHWVTGMFFMHFFAVLLSGCRSLMHPGAMWFINNPQDQNSNLIRNIIDRPALAQLRKVFVSGIVYSSVVACVVGSVAGLVMVCDKLIMQFRWKNREPLSNVPVDLLFLHLVLPYTMHYFRPKQTIKQVAMMVWKYLAARLRLTSYFFGHRHQEEEYTPKDWRDNFRRDGIVRPGMQDGTFCRVPATDHLALPRGIRATVAVNADGEPVDDAALCLMNLQNAEVEKVQQTITSNYMVVYMPPYFCYRIILFFTLLWIFGTICLGFALVLLIHMGRSFFWFFTLREVHDGYSIIVGFYLIWICHLITKAINHLNKRCQQRGGEGLRAELPVLVLKWGLLWLVRTAYIVFFLGVVIPVLLAIAVDLYIVLPIRFMIDPGHLPKIKFVDAWALGLLYVKIGMHAHWVWPPNRILRHLQHIEDHGWTHLNSATVTKEVIIPLIVGLLGMILPPGLVYHLVQYLFPSIAIDDRSMFMHVYPTVLFCTFIFRASISAHGLMSLWSQSIKNKEFLVEMRLKDYDPDRPNSDTVEGLKPSKD</sequence>
<comment type="catalytic activity">
    <reaction evidence="1">
        <text>S-ubiquitinyl-[E2 ubiquitin-conjugating enzyme]-L-cysteine + [acceptor protein]-L-lysine = [E2 ubiquitin-conjugating enzyme]-L-cysteine + N(6)-ubiquitinyl-[acceptor protein]-L-lysine.</text>
        <dbReference type="EC" id="2.3.2.27"/>
    </reaction>
</comment>
<comment type="subcellular location">
    <subcellularLocation>
        <location evidence="2">Membrane</location>
        <topology evidence="2">Multi-pass membrane protein</topology>
    </subcellularLocation>
</comment>
<keyword evidence="8 10" id="KW-1133">Transmembrane helix</keyword>
<evidence type="ECO:0000256" key="9">
    <source>
        <dbReference type="ARBA" id="ARBA00023136"/>
    </source>
</evidence>
<feature type="domain" description="E3 ubiquitin-protein ligase MARCHF6-like C-terminal" evidence="11">
    <location>
        <begin position="570"/>
        <end position="736"/>
    </location>
</feature>
<feature type="transmembrane region" description="Helical" evidence="10">
    <location>
        <begin position="292"/>
        <end position="315"/>
    </location>
</feature>
<feature type="transmembrane region" description="Helical" evidence="10">
    <location>
        <begin position="708"/>
        <end position="731"/>
    </location>
</feature>
<dbReference type="GO" id="GO:0036503">
    <property type="term" value="P:ERAD pathway"/>
    <property type="evidence" value="ECO:0007669"/>
    <property type="project" value="TreeGrafter"/>
</dbReference>
<dbReference type="GO" id="GO:0005789">
    <property type="term" value="C:endoplasmic reticulum membrane"/>
    <property type="evidence" value="ECO:0007669"/>
    <property type="project" value="TreeGrafter"/>
</dbReference>
<feature type="transmembrane region" description="Helical" evidence="10">
    <location>
        <begin position="620"/>
        <end position="638"/>
    </location>
</feature>
<evidence type="ECO:0000256" key="8">
    <source>
        <dbReference type="ARBA" id="ARBA00022989"/>
    </source>
</evidence>
<dbReference type="FunCoup" id="A0A409YM58">
    <property type="interactions" value="495"/>
</dbReference>
<keyword evidence="13" id="KW-1185">Reference proteome</keyword>
<keyword evidence="9 10" id="KW-0472">Membrane</keyword>
<feature type="transmembrane region" description="Helical" evidence="10">
    <location>
        <begin position="140"/>
        <end position="161"/>
    </location>
</feature>